<dbReference type="PRINTS" id="PR00502">
    <property type="entry name" value="NUDIXFAMILY"/>
</dbReference>
<feature type="domain" description="Nudix hydrolase" evidence="5">
    <location>
        <begin position="31"/>
        <end position="170"/>
    </location>
</feature>
<comment type="cofactor">
    <cofactor evidence="1">
        <name>Mg(2+)</name>
        <dbReference type="ChEBI" id="CHEBI:18420"/>
    </cofactor>
</comment>
<dbReference type="PROSITE" id="PS51462">
    <property type="entry name" value="NUDIX"/>
    <property type="match status" value="1"/>
</dbReference>
<evidence type="ECO:0000259" key="5">
    <source>
        <dbReference type="PROSITE" id="PS51462"/>
    </source>
</evidence>
<sequence length="171" mass="18496">MAATVIDTRTVPWISVPHRVDLLLADALPGGYTVTSAFAFVVDGAGRTLLTHVDRPGRGWDVPGGHVEPGEDPRAAAARELAEETGFELAAERLALLGGQRITLLADPPAGHRYPARTFQAFYAARLERRGTPIRPRPGFECDEAGWVEPGDVPAHCPEASWQGLHEALFR</sequence>
<evidence type="ECO:0000313" key="6">
    <source>
        <dbReference type="EMBL" id="RAY13658.1"/>
    </source>
</evidence>
<dbReference type="SUPFAM" id="SSF55811">
    <property type="entry name" value="Nudix"/>
    <property type="match status" value="1"/>
</dbReference>
<evidence type="ECO:0000256" key="3">
    <source>
        <dbReference type="ARBA" id="ARBA00022801"/>
    </source>
</evidence>
<evidence type="ECO:0000313" key="7">
    <source>
        <dbReference type="Proteomes" id="UP000251891"/>
    </source>
</evidence>
<dbReference type="PANTHER" id="PTHR43046">
    <property type="entry name" value="GDP-MANNOSE MANNOSYL HYDROLASE"/>
    <property type="match status" value="1"/>
</dbReference>
<dbReference type="InterPro" id="IPR020476">
    <property type="entry name" value="Nudix_hydrolase"/>
</dbReference>
<reference evidence="6 7" key="1">
    <citation type="submission" date="2018-06" db="EMBL/GenBank/DDBJ databases">
        <title>Actinomadura craniellae sp. nov. isolated from marine sponge Craniella sp.</title>
        <authorList>
            <person name="Li L."/>
            <person name="Xu Q.H."/>
            <person name="Lin H.W."/>
            <person name="Lu Y.H."/>
        </authorList>
    </citation>
    <scope>NUCLEOTIDE SEQUENCE [LARGE SCALE GENOMIC DNA]</scope>
    <source>
        <strain evidence="6 7">LHW63021</strain>
    </source>
</reference>
<name>A0A365H3S8_9ACTN</name>
<proteinExistence type="inferred from homology"/>
<dbReference type="Pfam" id="PF00293">
    <property type="entry name" value="NUDIX"/>
    <property type="match status" value="1"/>
</dbReference>
<organism evidence="6 7">
    <name type="scientific">Actinomadura craniellae</name>
    <dbReference type="NCBI Taxonomy" id="2231787"/>
    <lineage>
        <taxon>Bacteria</taxon>
        <taxon>Bacillati</taxon>
        <taxon>Actinomycetota</taxon>
        <taxon>Actinomycetes</taxon>
        <taxon>Streptosporangiales</taxon>
        <taxon>Thermomonosporaceae</taxon>
        <taxon>Actinomadura</taxon>
    </lineage>
</organism>
<dbReference type="InterPro" id="IPR000086">
    <property type="entry name" value="NUDIX_hydrolase_dom"/>
</dbReference>
<dbReference type="EMBL" id="QLYX01000008">
    <property type="protein sequence ID" value="RAY13658.1"/>
    <property type="molecule type" value="Genomic_DNA"/>
</dbReference>
<dbReference type="PROSITE" id="PS00893">
    <property type="entry name" value="NUDIX_BOX"/>
    <property type="match status" value="1"/>
</dbReference>
<dbReference type="PANTHER" id="PTHR43046:SF16">
    <property type="entry name" value="ADP-RIBOSE PYROPHOSPHATASE YJHB-RELATED"/>
    <property type="match status" value="1"/>
</dbReference>
<keyword evidence="7" id="KW-1185">Reference proteome</keyword>
<dbReference type="InterPro" id="IPR015797">
    <property type="entry name" value="NUDIX_hydrolase-like_dom_sf"/>
</dbReference>
<dbReference type="InterPro" id="IPR020084">
    <property type="entry name" value="NUDIX_hydrolase_CS"/>
</dbReference>
<dbReference type="GO" id="GO:0016787">
    <property type="term" value="F:hydrolase activity"/>
    <property type="evidence" value="ECO:0007669"/>
    <property type="project" value="UniProtKB-KW"/>
</dbReference>
<evidence type="ECO:0000256" key="1">
    <source>
        <dbReference type="ARBA" id="ARBA00001946"/>
    </source>
</evidence>
<comment type="similarity">
    <text evidence="2 4">Belongs to the Nudix hydrolase family.</text>
</comment>
<accession>A0A365H3S8</accession>
<comment type="caution">
    <text evidence="6">The sequence shown here is derived from an EMBL/GenBank/DDBJ whole genome shotgun (WGS) entry which is preliminary data.</text>
</comment>
<evidence type="ECO:0000256" key="4">
    <source>
        <dbReference type="RuleBase" id="RU003476"/>
    </source>
</evidence>
<keyword evidence="3 4" id="KW-0378">Hydrolase</keyword>
<dbReference type="Proteomes" id="UP000251891">
    <property type="component" value="Unassembled WGS sequence"/>
</dbReference>
<dbReference type="Gene3D" id="3.90.79.10">
    <property type="entry name" value="Nucleoside Triphosphate Pyrophosphohydrolase"/>
    <property type="match status" value="1"/>
</dbReference>
<dbReference type="CDD" id="cd02883">
    <property type="entry name" value="NUDIX_Hydrolase"/>
    <property type="match status" value="1"/>
</dbReference>
<dbReference type="RefSeq" id="WP_158566814.1">
    <property type="nucleotide sequence ID" value="NZ_QLYX01000008.1"/>
</dbReference>
<evidence type="ECO:0000256" key="2">
    <source>
        <dbReference type="ARBA" id="ARBA00005582"/>
    </source>
</evidence>
<dbReference type="OrthoDB" id="9804442at2"/>
<gene>
    <name evidence="6" type="ORF">DPM19_18490</name>
</gene>
<protein>
    <recommendedName>
        <fullName evidence="5">Nudix hydrolase domain-containing protein</fullName>
    </recommendedName>
</protein>
<dbReference type="AlphaFoldDB" id="A0A365H3S8"/>